<dbReference type="Proteomes" id="UP001241092">
    <property type="component" value="Chromosome"/>
</dbReference>
<proteinExistence type="predicted"/>
<dbReference type="EMBL" id="AP027452">
    <property type="protein sequence ID" value="BDY33212.1"/>
    <property type="molecule type" value="Genomic_DNA"/>
</dbReference>
<protein>
    <recommendedName>
        <fullName evidence="3">ImmA/IrrE family metallo-endopeptidase</fullName>
    </recommendedName>
</protein>
<dbReference type="AlphaFoldDB" id="A0AAI8U2W9"/>
<evidence type="ECO:0000313" key="2">
    <source>
        <dbReference type="Proteomes" id="UP001241092"/>
    </source>
</evidence>
<sequence>MGIEGLWHPWRTLREHHTDVDVSCRYRLPDHIMGLQRGPRIWLCRTLTQAERRCTLTHELVHHERGGVPADAAAAAREERVVDEIAARRLITLPQLVDGLRWSRHPRELAEHLWVDEPTLQTRMATLDPLEVADLEHNLDGDWLWIP</sequence>
<evidence type="ECO:0008006" key="3">
    <source>
        <dbReference type="Google" id="ProtNLM"/>
    </source>
</evidence>
<reference evidence="1" key="1">
    <citation type="submission" date="2023-03" db="EMBL/GenBank/DDBJ databases">
        <title>Draft genome sequence of a Mycolicibacterium mageritense strain H4_3_1 isolated from a hybrid biological-inorganic system reactor.</title>
        <authorList>
            <person name="Feng X."/>
            <person name="Kazama D."/>
            <person name="Sato K."/>
            <person name="Kobayashi H."/>
        </authorList>
    </citation>
    <scope>NUCLEOTIDE SEQUENCE</scope>
    <source>
        <strain evidence="1">H4_3_1</strain>
    </source>
</reference>
<gene>
    <name evidence="1" type="ORF">hbim_07187</name>
</gene>
<accession>A0AAI8U2W9</accession>
<dbReference type="RefSeq" id="WP_286212828.1">
    <property type="nucleotide sequence ID" value="NZ_AP027452.1"/>
</dbReference>
<evidence type="ECO:0000313" key="1">
    <source>
        <dbReference type="EMBL" id="BDY33212.1"/>
    </source>
</evidence>
<name>A0AAI8U2W9_MYCME</name>
<organism evidence="1 2">
    <name type="scientific">Mycolicibacterium mageritense</name>
    <name type="common">Mycobacterium mageritense</name>
    <dbReference type="NCBI Taxonomy" id="53462"/>
    <lineage>
        <taxon>Bacteria</taxon>
        <taxon>Bacillati</taxon>
        <taxon>Actinomycetota</taxon>
        <taxon>Actinomycetes</taxon>
        <taxon>Mycobacteriales</taxon>
        <taxon>Mycobacteriaceae</taxon>
        <taxon>Mycolicibacterium</taxon>
    </lineage>
</organism>